<keyword evidence="4" id="KW-0808">Transferase</keyword>
<dbReference type="Gene3D" id="3.90.550.10">
    <property type="entry name" value="Spore Coat Polysaccharide Biosynthesis Protein SpsA, Chain A"/>
    <property type="match status" value="1"/>
</dbReference>
<evidence type="ECO:0000256" key="1">
    <source>
        <dbReference type="SAM" id="Coils"/>
    </source>
</evidence>
<dbReference type="SUPFAM" id="SSF53448">
    <property type="entry name" value="Nucleotide-diphospho-sugar transferases"/>
    <property type="match status" value="1"/>
</dbReference>
<name>A0A5M8RS18_9BACI</name>
<dbReference type="AlphaFoldDB" id="A0A5M8RS18"/>
<accession>A0A5M8RS18</accession>
<dbReference type="Proteomes" id="UP000324326">
    <property type="component" value="Unassembled WGS sequence"/>
</dbReference>
<dbReference type="InterPro" id="IPR029044">
    <property type="entry name" value="Nucleotide-diphossugar_trans"/>
</dbReference>
<feature type="domain" description="Spore protein YkvP/CgeB glycosyl transferase-like" evidence="3">
    <location>
        <begin position="320"/>
        <end position="426"/>
    </location>
</feature>
<protein>
    <submittedName>
        <fullName evidence="4">Glycosyltransferase</fullName>
    </submittedName>
</protein>
<feature type="coiled-coil region" evidence="1">
    <location>
        <begin position="1"/>
        <end position="35"/>
    </location>
</feature>
<proteinExistence type="predicted"/>
<dbReference type="PANTHER" id="PTHR43630:SF2">
    <property type="entry name" value="GLYCOSYLTRANSFERASE"/>
    <property type="match status" value="1"/>
</dbReference>
<dbReference type="GO" id="GO:0016740">
    <property type="term" value="F:transferase activity"/>
    <property type="evidence" value="ECO:0007669"/>
    <property type="project" value="UniProtKB-KW"/>
</dbReference>
<evidence type="ECO:0000313" key="4">
    <source>
        <dbReference type="EMBL" id="KAA6450849.1"/>
    </source>
</evidence>
<reference evidence="4 5" key="1">
    <citation type="submission" date="2018-08" db="EMBL/GenBank/DDBJ databases">
        <title>Bacillus phenotypic plasticity.</title>
        <authorList>
            <person name="Hurtado E."/>
        </authorList>
    </citation>
    <scope>NUCLEOTIDE SEQUENCE [LARGE SCALE GENOMIC DNA]</scope>
    <source>
        <strain evidence="4 5">427</strain>
    </source>
</reference>
<dbReference type="PANTHER" id="PTHR43630">
    <property type="entry name" value="POLY-BETA-1,6-N-ACETYL-D-GLUCOSAMINE SYNTHASE"/>
    <property type="match status" value="1"/>
</dbReference>
<comment type="caution">
    <text evidence="4">The sequence shown here is derived from an EMBL/GenBank/DDBJ whole genome shotgun (WGS) entry which is preliminary data.</text>
</comment>
<dbReference type="CDD" id="cd00761">
    <property type="entry name" value="Glyco_tranf_GTA_type"/>
    <property type="match status" value="1"/>
</dbReference>
<evidence type="ECO:0000313" key="5">
    <source>
        <dbReference type="Proteomes" id="UP000324326"/>
    </source>
</evidence>
<dbReference type="InterPro" id="IPR001173">
    <property type="entry name" value="Glyco_trans_2-like"/>
</dbReference>
<gene>
    <name evidence="4" type="ORF">DX927_08385</name>
</gene>
<dbReference type="RefSeq" id="WP_148956789.1">
    <property type="nucleotide sequence ID" value="NZ_QSND01000002.1"/>
</dbReference>
<dbReference type="Pfam" id="PF13524">
    <property type="entry name" value="Glyco_trans_1_2"/>
    <property type="match status" value="1"/>
</dbReference>
<organism evidence="4 5">
    <name type="scientific">Bacillus swezeyi</name>
    <dbReference type="NCBI Taxonomy" id="1925020"/>
    <lineage>
        <taxon>Bacteria</taxon>
        <taxon>Bacillati</taxon>
        <taxon>Bacillota</taxon>
        <taxon>Bacilli</taxon>
        <taxon>Bacillales</taxon>
        <taxon>Bacillaceae</taxon>
        <taxon>Bacillus</taxon>
    </lineage>
</organism>
<evidence type="ECO:0000259" key="3">
    <source>
        <dbReference type="Pfam" id="PF13524"/>
    </source>
</evidence>
<evidence type="ECO:0000259" key="2">
    <source>
        <dbReference type="Pfam" id="PF00535"/>
    </source>
</evidence>
<keyword evidence="1" id="KW-0175">Coiled coil</keyword>
<dbReference type="Pfam" id="PF00535">
    <property type="entry name" value="Glycos_transf_2"/>
    <property type="match status" value="1"/>
</dbReference>
<feature type="domain" description="Glycosyltransferase 2-like" evidence="2">
    <location>
        <begin position="590"/>
        <end position="735"/>
    </location>
</feature>
<sequence>MSNIDQRLTTIKQKIDRLTKEIAVDRAALSEFNNKKSLSVLNSRKNKLAGLRNSQTAKSAPASSQNNIMTPAEKEAYVQFLKKNHKKGYFEEIQEQINQLPDSNGSRYYKKLDLQMGIIADEFLFKSLEDAANFHYITYENYKSYGDKIDVFVLATAWRGLDGAWKGLGNPKIKRIRDRIRSIIEFYRSKHIPIVFYSKEDPVNYEFYIDLAQQADHIFTTCQEVLDDYRRDCPSAKTFDVLEFGVNPIYHNPIGTRMFRRQDILFAGSWYHKYPDRQHDSRILFDGVLNAGRELTIIDRNFSLQLPAHFYPKEYVPYVVPSTDHETLQKIHKMYDFTLNLNSVKDSNTMFANRVYELQAMGTVVLSNYSIGINSKYPNVFLAPSKEELTDYLNALTPKEIYQLQMQGVRKVLNGETAFDRMNQIAEVTGLEKYRFNKKVLVVAQEDTPEMREQFNRQSYKYKSFILEKDVTEQIYKDHDMVAFFSEDYHYGEYYLEDMVNAFKYTSSDYITKDAYYRSPEEYVPGIEHHYVNVMKDRYRTLFWRESFDWQSLKDIQPGELLKGYSVDPLEIMTAPEHKQKKENKTYKLSVIVPTYNNGEHLRYKCFQSLSRSSIFEDMEIIIVDDGSTDDYTPHVVKRLQDQYSNVKTYFYPQGGSGSASRPRNKGLELSTSEWITYLDPDNEAMNDGYAALLNEAKGSSYDMVIGDMVRLSDQEQLFSYYKTMMGFNNGRASRKGPHKEFLKNTYFKAMSIQALVANREWLVNSGIKMVEGAIGEDTLVFHEMILSSKAFKVIDLPIHIYYAMVENSSVNNINKRFFERYILLEKGRIAWLKKEGLLKDYQDIRLENYVKNWYMAKLTMVNEDEKDEAKDLLVQILKLYEGMNWKDQEILNLIKSEEVR</sequence>
<dbReference type="InterPro" id="IPR055259">
    <property type="entry name" value="YkvP/CgeB_Glyco_trans-like"/>
</dbReference>
<dbReference type="EMBL" id="QSND01000002">
    <property type="protein sequence ID" value="KAA6450849.1"/>
    <property type="molecule type" value="Genomic_DNA"/>
</dbReference>